<reference evidence="1" key="1">
    <citation type="submission" date="2021-01" db="EMBL/GenBank/DDBJ databases">
        <title>Modified the classification status of verrucomicrobia.</title>
        <authorList>
            <person name="Feng X."/>
        </authorList>
    </citation>
    <scope>NUCLEOTIDE SEQUENCE</scope>
    <source>
        <strain evidence="1">KCTC 22201</strain>
    </source>
</reference>
<keyword evidence="2" id="KW-1185">Reference proteome</keyword>
<proteinExistence type="predicted"/>
<dbReference type="RefSeq" id="WP_200282395.1">
    <property type="nucleotide sequence ID" value="NZ_JAENII010000015.1"/>
</dbReference>
<dbReference type="Pfam" id="PF10052">
    <property type="entry name" value="DUF2288"/>
    <property type="match status" value="1"/>
</dbReference>
<name>A0A934RDA2_9BACT</name>
<protein>
    <submittedName>
        <fullName evidence="1">DUF2288 domain-containing protein</fullName>
    </submittedName>
</protein>
<dbReference type="Proteomes" id="UP000658278">
    <property type="component" value="Unassembled WGS sequence"/>
</dbReference>
<comment type="caution">
    <text evidence="1">The sequence shown here is derived from an EMBL/GenBank/DDBJ whole genome shotgun (WGS) entry which is preliminary data.</text>
</comment>
<gene>
    <name evidence="1" type="ORF">JIN81_16365</name>
</gene>
<dbReference type="InterPro" id="IPR018741">
    <property type="entry name" value="DUF2288"/>
</dbReference>
<dbReference type="AlphaFoldDB" id="A0A934RDA2"/>
<evidence type="ECO:0000313" key="1">
    <source>
        <dbReference type="EMBL" id="MBK1828608.1"/>
    </source>
</evidence>
<organism evidence="1 2">
    <name type="scientific">Haloferula rosea</name>
    <dbReference type="NCBI Taxonomy" id="490093"/>
    <lineage>
        <taxon>Bacteria</taxon>
        <taxon>Pseudomonadati</taxon>
        <taxon>Verrucomicrobiota</taxon>
        <taxon>Verrucomicrobiia</taxon>
        <taxon>Verrucomicrobiales</taxon>
        <taxon>Verrucomicrobiaceae</taxon>
        <taxon>Haloferula</taxon>
    </lineage>
</organism>
<evidence type="ECO:0000313" key="2">
    <source>
        <dbReference type="Proteomes" id="UP000658278"/>
    </source>
</evidence>
<dbReference type="EMBL" id="JAENII010000015">
    <property type="protein sequence ID" value="MBK1828608.1"/>
    <property type="molecule type" value="Genomic_DNA"/>
</dbReference>
<sequence>MSDEDKRMKYAMLGEDGQSDDEKIAKYTGEVGWKYLKPHFRSGNLLWVDPELDLKEVAKAFTGDQTEQVAEWLGRGDLVRIGDLHAEQWEDGDDQFLAVVVTPFVLMQPAAG</sequence>
<accession>A0A934RDA2</accession>